<keyword evidence="1" id="KW-0812">Transmembrane</keyword>
<gene>
    <name evidence="2" type="ORF">BECKMB1821G_GA0114241_102015</name>
    <name evidence="4" type="ORF">BECKMB1821H_GA0114242_103528</name>
    <name evidence="3" type="ORF">BECKMB1821I_GA0114274_103328</name>
</gene>
<dbReference type="AlphaFoldDB" id="A0A451BCB8"/>
<reference evidence="4" key="1">
    <citation type="submission" date="2019-02" db="EMBL/GenBank/DDBJ databases">
        <authorList>
            <person name="Gruber-Vodicka R. H."/>
            <person name="Seah K. B. B."/>
        </authorList>
    </citation>
    <scope>NUCLEOTIDE SEQUENCE</scope>
    <source>
        <strain evidence="2">BECK_BZ197</strain>
        <strain evidence="4">BECK_BZ198</strain>
        <strain evidence="3">BECK_BZ199</strain>
    </source>
</reference>
<dbReference type="EMBL" id="CAADFO010000020">
    <property type="protein sequence ID" value="VFK26334.1"/>
    <property type="molecule type" value="Genomic_DNA"/>
</dbReference>
<name>A0A451BCB8_9GAMM</name>
<feature type="transmembrane region" description="Helical" evidence="1">
    <location>
        <begin position="25"/>
        <end position="45"/>
    </location>
</feature>
<evidence type="ECO:0000256" key="1">
    <source>
        <dbReference type="SAM" id="Phobius"/>
    </source>
</evidence>
<evidence type="ECO:0000313" key="2">
    <source>
        <dbReference type="EMBL" id="VFK26334.1"/>
    </source>
</evidence>
<evidence type="ECO:0000313" key="4">
    <source>
        <dbReference type="EMBL" id="VFK75918.1"/>
    </source>
</evidence>
<dbReference type="EMBL" id="CAADFQ010000033">
    <property type="protein sequence ID" value="VFK32453.1"/>
    <property type="molecule type" value="Genomic_DNA"/>
</dbReference>
<organism evidence="4">
    <name type="scientific">Candidatus Kentrum sp. MB</name>
    <dbReference type="NCBI Taxonomy" id="2138164"/>
    <lineage>
        <taxon>Bacteria</taxon>
        <taxon>Pseudomonadati</taxon>
        <taxon>Pseudomonadota</taxon>
        <taxon>Gammaproteobacteria</taxon>
        <taxon>Candidatus Kentrum</taxon>
    </lineage>
</organism>
<sequence length="73" mass="8232">MTNYSTNPVRSYFSALFEPDEERRLTAWLFLKLLALIDFASFIYFTAFFSLSGQIAGLVGAEGILPYRLLSLG</sequence>
<dbReference type="EMBL" id="CAADGH010000035">
    <property type="protein sequence ID" value="VFK75918.1"/>
    <property type="molecule type" value="Genomic_DNA"/>
</dbReference>
<proteinExistence type="predicted"/>
<keyword evidence="1" id="KW-0472">Membrane</keyword>
<keyword evidence="1" id="KW-1133">Transmembrane helix</keyword>
<evidence type="ECO:0000313" key="3">
    <source>
        <dbReference type="EMBL" id="VFK32453.1"/>
    </source>
</evidence>
<protein>
    <submittedName>
        <fullName evidence="4">Uncharacterized protein</fullName>
    </submittedName>
</protein>
<accession>A0A451BCB8</accession>